<dbReference type="PANTHER" id="PTHR28283:SF1">
    <property type="entry name" value="3',5'-CYCLIC-NUCLEOTIDE PHOSPHODIESTERASE 1"/>
    <property type="match status" value="1"/>
</dbReference>
<dbReference type="GO" id="GO:1902660">
    <property type="term" value="P:negative regulation of glucose mediated signaling pathway"/>
    <property type="evidence" value="ECO:0007669"/>
    <property type="project" value="TreeGrafter"/>
</dbReference>
<dbReference type="InterPro" id="IPR000396">
    <property type="entry name" value="Pdiesterase2"/>
</dbReference>
<dbReference type="Gene3D" id="3.60.15.10">
    <property type="entry name" value="Ribonuclease Z/Hydroxyacylglutathione hydrolase-like"/>
    <property type="match status" value="1"/>
</dbReference>
<name>A0A8H5G4G1_9AGAR</name>
<evidence type="ECO:0000313" key="1">
    <source>
        <dbReference type="EMBL" id="KAF5358045.1"/>
    </source>
</evidence>
<dbReference type="GO" id="GO:0047555">
    <property type="term" value="F:3',5'-cyclic-GMP phosphodiesterase activity"/>
    <property type="evidence" value="ECO:0007669"/>
    <property type="project" value="TreeGrafter"/>
</dbReference>
<dbReference type="GO" id="GO:0004115">
    <property type="term" value="F:3',5'-cyclic-AMP phosphodiesterase activity"/>
    <property type="evidence" value="ECO:0007669"/>
    <property type="project" value="InterPro"/>
</dbReference>
<dbReference type="PANTHER" id="PTHR28283">
    <property type="entry name" value="3',5'-CYCLIC-NUCLEOTIDE PHOSPHODIESTERASE 1"/>
    <property type="match status" value="1"/>
</dbReference>
<dbReference type="GO" id="GO:0006198">
    <property type="term" value="P:cAMP catabolic process"/>
    <property type="evidence" value="ECO:0007669"/>
    <property type="project" value="InterPro"/>
</dbReference>
<dbReference type="InterPro" id="IPR036866">
    <property type="entry name" value="RibonucZ/Hydroxyglut_hydro"/>
</dbReference>
<proteinExistence type="predicted"/>
<dbReference type="OrthoDB" id="258495at2759"/>
<dbReference type="PRINTS" id="PR00388">
    <property type="entry name" value="PDIESTERASE2"/>
</dbReference>
<reference evidence="1 2" key="1">
    <citation type="journal article" date="2020" name="ISME J.">
        <title>Uncovering the hidden diversity of litter-decomposition mechanisms in mushroom-forming fungi.</title>
        <authorList>
            <person name="Floudas D."/>
            <person name="Bentzer J."/>
            <person name="Ahren D."/>
            <person name="Johansson T."/>
            <person name="Persson P."/>
            <person name="Tunlid A."/>
        </authorList>
    </citation>
    <scope>NUCLEOTIDE SEQUENCE [LARGE SCALE GENOMIC DNA]</scope>
    <source>
        <strain evidence="1 2">CBS 146.42</strain>
    </source>
</reference>
<dbReference type="SUPFAM" id="SSF56281">
    <property type="entry name" value="Metallo-hydrolase/oxidoreductase"/>
    <property type="match status" value="1"/>
</dbReference>
<dbReference type="AlphaFoldDB" id="A0A8H5G4G1"/>
<evidence type="ECO:0000313" key="2">
    <source>
        <dbReference type="Proteomes" id="UP000559027"/>
    </source>
</evidence>
<protein>
    <recommendedName>
        <fullName evidence="3">Cyclic-AMP phosphodiesterase</fullName>
    </recommendedName>
</protein>
<gene>
    <name evidence="1" type="ORF">D9756_001728</name>
</gene>
<sequence>MTGVFDLVVIGSGGGPDETNLTAYLLKTADAKWEDGIIALDAGSGQGALRQLLKQNSQLFEQHTENNDQDKTGMYNASQIYSFVRSYLITHAHLDHINSLVISAGSLSGPRKNIYAAKAILQDLETIFSDRIWPNLASWNNSDEEHKLLYKPLEADGNYNAVHTGTSIRSFPLNHGTYQDGSYTSSAFCIRHDPSSVEFLFFGDVEPDSLAPVPRTIDIWRAVAPKIPNSLKAIFIECSWPSGRTDDTLYGHLTPEHLVAELVALAKEVVKYRKTELALKTSTRPARKRQKTNPINDDELLDSLNGLRVYVMHCKDDTTSVGGKPMRQLITDQIRELVNARQLGATVVCTEPGMRISVLHF</sequence>
<dbReference type="Pfam" id="PF02112">
    <property type="entry name" value="PDEase_II"/>
    <property type="match status" value="1"/>
</dbReference>
<accession>A0A8H5G4G1</accession>
<keyword evidence="2" id="KW-1185">Reference proteome</keyword>
<dbReference type="Proteomes" id="UP000559027">
    <property type="component" value="Unassembled WGS sequence"/>
</dbReference>
<dbReference type="CDD" id="cd07735">
    <property type="entry name" value="class_II_PDE_MBL-fold"/>
    <property type="match status" value="1"/>
</dbReference>
<dbReference type="EMBL" id="JAACJO010000005">
    <property type="protein sequence ID" value="KAF5358045.1"/>
    <property type="molecule type" value="Genomic_DNA"/>
</dbReference>
<organism evidence="1 2">
    <name type="scientific">Leucocoprinus leucothites</name>
    <dbReference type="NCBI Taxonomy" id="201217"/>
    <lineage>
        <taxon>Eukaryota</taxon>
        <taxon>Fungi</taxon>
        <taxon>Dikarya</taxon>
        <taxon>Basidiomycota</taxon>
        <taxon>Agaricomycotina</taxon>
        <taxon>Agaricomycetes</taxon>
        <taxon>Agaricomycetidae</taxon>
        <taxon>Agaricales</taxon>
        <taxon>Agaricineae</taxon>
        <taxon>Agaricaceae</taxon>
        <taxon>Leucocoprinus</taxon>
    </lineage>
</organism>
<comment type="caution">
    <text evidence="1">The sequence shown here is derived from an EMBL/GenBank/DDBJ whole genome shotgun (WGS) entry which is preliminary data.</text>
</comment>
<evidence type="ECO:0008006" key="3">
    <source>
        <dbReference type="Google" id="ProtNLM"/>
    </source>
</evidence>